<dbReference type="GO" id="GO:0019028">
    <property type="term" value="C:viral capsid"/>
    <property type="evidence" value="ECO:0007669"/>
    <property type="project" value="InterPro"/>
</dbReference>
<dbReference type="GO" id="GO:0030430">
    <property type="term" value="C:host cell cytoplasm"/>
    <property type="evidence" value="ECO:0007669"/>
    <property type="project" value="UniProtKB-SubCell"/>
</dbReference>
<feature type="non-terminal residue" evidence="5">
    <location>
        <position position="96"/>
    </location>
</feature>
<proteinExistence type="predicted"/>
<evidence type="ECO:0000313" key="5">
    <source>
        <dbReference type="EMBL" id="ACT37036.1"/>
    </source>
</evidence>
<keyword evidence="2" id="KW-1035">Host cytoplasm</keyword>
<dbReference type="InterPro" id="IPR002522">
    <property type="entry name" value="HCV_core_N"/>
</dbReference>
<reference evidence="5" key="2">
    <citation type="journal article" date="2009" name="J. Med. Virol.">
        <title>Molecular epidemiology of HCV genotypes among injection drug users in Taiwan: Full-length sequences of two new subtype 6w strains and a recombinant form_2b6w.</title>
        <authorList>
            <person name="Lee Y.M."/>
            <person name="Lin H.J."/>
            <person name="Chen Y.J."/>
            <person name="Lee C.M."/>
            <person name="Wang S.F."/>
            <person name="Chang K.Y."/>
            <person name="Chen T.L."/>
            <person name="Liu H.F."/>
            <person name="Chen Y.M."/>
        </authorList>
    </citation>
    <scope>NUCLEOTIDE SEQUENCE</scope>
    <source>
        <strain evidence="5">D82</strain>
    </source>
</reference>
<comment type="subcellular location">
    <subcellularLocation>
        <location evidence="1">Host cytoplasm</location>
    </subcellularLocation>
</comment>
<dbReference type="GO" id="GO:0005198">
    <property type="term" value="F:structural molecule activity"/>
    <property type="evidence" value="ECO:0007669"/>
    <property type="project" value="InterPro"/>
</dbReference>
<accession>D1G213</accession>
<evidence type="ECO:0000256" key="3">
    <source>
        <dbReference type="SAM" id="MobiDB-lite"/>
    </source>
</evidence>
<dbReference type="EMBL" id="FJ515045">
    <property type="protein sequence ID" value="ACT37036.1"/>
    <property type="molecule type" value="Genomic_RNA"/>
</dbReference>
<reference evidence="5" key="1">
    <citation type="submission" date="2008-12" db="EMBL/GenBank/DDBJ databases">
        <authorList>
            <person name="Chen Y.-M."/>
            <person name="Chen T.-L."/>
            <person name="Lee C.-M."/>
            <person name="Lee Y.-M."/>
            <person name="Chen C.-Y."/>
            <person name="Lin H.-J."/>
        </authorList>
    </citation>
    <scope>NUCLEOTIDE SEQUENCE</scope>
    <source>
        <strain evidence="5">D82</strain>
    </source>
</reference>
<evidence type="ECO:0000256" key="1">
    <source>
        <dbReference type="ARBA" id="ARBA00004192"/>
    </source>
</evidence>
<dbReference type="Pfam" id="PF01543">
    <property type="entry name" value="HCV_capsid"/>
    <property type="match status" value="1"/>
</dbReference>
<sequence length="96" mass="10225">ATLDFQLGGGFLGEGGVYVLPARGPVLGVRAKLINCERLPDHERLPPIPKARQSEGGSWPHPLDPCPLNRNEGWGGGFWPLSPPVPLPSWGPTDPG</sequence>
<organism evidence="5">
    <name type="scientific">Hepacivirus hominis</name>
    <dbReference type="NCBI Taxonomy" id="3052230"/>
    <lineage>
        <taxon>Viruses</taxon>
        <taxon>Riboviria</taxon>
        <taxon>Orthornavirae</taxon>
        <taxon>Kitrinoviricota</taxon>
        <taxon>Flasuviricetes</taxon>
        <taxon>Amarillovirales</taxon>
        <taxon>Flaviviridae</taxon>
        <taxon>Hepacivirus</taxon>
    </lineage>
</organism>
<feature type="region of interest" description="Disordered" evidence="3">
    <location>
        <begin position="42"/>
        <end position="67"/>
    </location>
</feature>
<evidence type="ECO:0000256" key="2">
    <source>
        <dbReference type="ARBA" id="ARBA00023200"/>
    </source>
</evidence>
<evidence type="ECO:0000259" key="4">
    <source>
        <dbReference type="Pfam" id="PF01543"/>
    </source>
</evidence>
<feature type="domain" description="Hepatitis C virus Core protein N-terminal" evidence="4">
    <location>
        <begin position="8"/>
        <end position="95"/>
    </location>
</feature>
<feature type="non-terminal residue" evidence="5">
    <location>
        <position position="1"/>
    </location>
</feature>
<protein>
    <submittedName>
        <fullName evidence="5">Polyprotein</fullName>
    </submittedName>
</protein>
<name>D1G213_9HEPC</name>